<gene>
    <name evidence="1" type="ORF">MANES_09G027600</name>
</gene>
<sequence>MPPVSVPITISVATIEIRVFFLIKLISNLYSSVIIVMKLEDEWNPVPVKSILLSQLQGRTNGFIDIRFHGMRIPNYFLQIHLLLIIQKFINLQIFIKKS</sequence>
<dbReference type="AlphaFoldDB" id="A0A2C9V8T6"/>
<protein>
    <submittedName>
        <fullName evidence="1">Uncharacterized protein</fullName>
    </submittedName>
</protein>
<name>A0A2C9V8T6_MANES</name>
<dbReference type="EMBL" id="CM004395">
    <property type="protein sequence ID" value="OAY40508.1"/>
    <property type="molecule type" value="Genomic_DNA"/>
</dbReference>
<accession>A0A2C9V8T6</accession>
<evidence type="ECO:0000313" key="1">
    <source>
        <dbReference type="EMBL" id="OAY40508.1"/>
    </source>
</evidence>
<organism evidence="1">
    <name type="scientific">Manihot esculenta</name>
    <name type="common">Cassava</name>
    <name type="synonym">Jatropha manihot</name>
    <dbReference type="NCBI Taxonomy" id="3983"/>
    <lineage>
        <taxon>Eukaryota</taxon>
        <taxon>Viridiplantae</taxon>
        <taxon>Streptophyta</taxon>
        <taxon>Embryophyta</taxon>
        <taxon>Tracheophyta</taxon>
        <taxon>Spermatophyta</taxon>
        <taxon>Magnoliopsida</taxon>
        <taxon>eudicotyledons</taxon>
        <taxon>Gunneridae</taxon>
        <taxon>Pentapetalae</taxon>
        <taxon>rosids</taxon>
        <taxon>fabids</taxon>
        <taxon>Malpighiales</taxon>
        <taxon>Euphorbiaceae</taxon>
        <taxon>Crotonoideae</taxon>
        <taxon>Manihoteae</taxon>
        <taxon>Manihot</taxon>
    </lineage>
</organism>
<reference evidence="1" key="1">
    <citation type="submission" date="2016-02" db="EMBL/GenBank/DDBJ databases">
        <title>WGS assembly of Manihot esculenta.</title>
        <authorList>
            <person name="Bredeson J.V."/>
            <person name="Prochnik S.E."/>
            <person name="Lyons J.B."/>
            <person name="Schmutz J."/>
            <person name="Grimwood J."/>
            <person name="Vrebalov J."/>
            <person name="Bart R.S."/>
            <person name="Amuge T."/>
            <person name="Ferguson M.E."/>
            <person name="Green R."/>
            <person name="Putnam N."/>
            <person name="Stites J."/>
            <person name="Rounsley S."/>
            <person name="Rokhsar D.S."/>
        </authorList>
    </citation>
    <scope>NUCLEOTIDE SEQUENCE [LARGE SCALE GENOMIC DNA]</scope>
    <source>
        <tissue evidence="1">Leaf</tissue>
    </source>
</reference>
<proteinExistence type="predicted"/>